<dbReference type="RefSeq" id="XP_070918170.1">
    <property type="nucleotide sequence ID" value="XM_071062069.1"/>
</dbReference>
<dbReference type="EMBL" id="BAAFSV010000003">
    <property type="protein sequence ID" value="GAB1316439.1"/>
    <property type="molecule type" value="Genomic_DNA"/>
</dbReference>
<proteinExistence type="predicted"/>
<dbReference type="PANTHER" id="PTHR10622">
    <property type="entry name" value="HET DOMAIN-CONTAINING PROTEIN"/>
    <property type="match status" value="1"/>
</dbReference>
<protein>
    <recommendedName>
        <fullName evidence="5">Heterokaryon incompatibility domain-containing protein</fullName>
    </recommendedName>
</protein>
<evidence type="ECO:0000313" key="3">
    <source>
        <dbReference type="EMBL" id="GAB1316439.1"/>
    </source>
</evidence>
<dbReference type="Proteomes" id="UP001628179">
    <property type="component" value="Unassembled WGS sequence"/>
</dbReference>
<gene>
    <name evidence="3" type="ORF">MFIFM68171_06649</name>
</gene>
<evidence type="ECO:0008006" key="5">
    <source>
        <dbReference type="Google" id="ProtNLM"/>
    </source>
</evidence>
<dbReference type="Pfam" id="PF06985">
    <property type="entry name" value="HET"/>
    <property type="match status" value="1"/>
</dbReference>
<dbReference type="InterPro" id="IPR010730">
    <property type="entry name" value="HET"/>
</dbReference>
<reference evidence="3 4" key="1">
    <citation type="submission" date="2024-09" db="EMBL/GenBank/DDBJ databases">
        <title>Itraconazole resistance in Madurella fahalii resulting from another homologue of gene encoding cytochrome P450 14-alpha sterol demethylase (CYP51).</title>
        <authorList>
            <person name="Yoshioka I."/>
            <person name="Fahal A.H."/>
            <person name="Kaneko S."/>
            <person name="Yaguchi T."/>
        </authorList>
    </citation>
    <scope>NUCLEOTIDE SEQUENCE [LARGE SCALE GENOMIC DNA]</scope>
    <source>
        <strain evidence="3 4">IFM 68171</strain>
    </source>
</reference>
<sequence>MILPQKRMLRRNNVLAPENGAGNHFLYLKLLNTSTLHIQEFFGSDIPPYAILSHTWGDEEISFQEMVDAARHPRTKEGFFKIIKACEIEIGKRSDWIWIDTCCIDKSSSAELVEAINSMYNWYERAQVCYVYLEDLEWDDSLDPLDESLQLLGKLSRCRWFTRGWTLQELIAPKCAHFFDRKWKCIGTKGDLAEKLSTITGISKKILLGKQRLDTVSVAQKMAWASGRTTTRIEDTAYCLLGIFGVHLSLQYGEEHRAFRRLQEAIISTIPDLSVFAWRQPAPTPEVQTDSPPPRKYSGVLATTPRDFSRSGSFIKKKPSARYELLPLNGAIMARIQLLIEMNPQSGGYRYLLPLDCFCEFRPEARLCVRLRKCGYNEFVRDDPCGIVEVTTPLLGRVLPSNRYLIPDITTQEWMHDAEVDNPTTWSAIPDPIARDRSHAIQIQLPDDMWLHMVDIWPGYRFDGEDRIFYLTGDDTEHDAAMVRLRRGAVSRFGQPIEVNFECVFCALGWSSRDEKRPPQCTLLDYSKFASVLTEFRDEVRGWDFHRSLVLERLKFHSMPRASSIVVQSRGSLVRVSFELKRVTDREICHGSFWRAIFSCEPFDGGYIQNCGEDGVLNHYKLL</sequence>
<dbReference type="PANTHER" id="PTHR10622:SF12">
    <property type="entry name" value="HET DOMAIN-CONTAINING PROTEIN"/>
    <property type="match status" value="1"/>
</dbReference>
<dbReference type="GeneID" id="98177392"/>
<feature type="domain" description="Heterokaryon incompatibility" evidence="1">
    <location>
        <begin position="49"/>
        <end position="140"/>
    </location>
</feature>
<accession>A0ABQ0GFJ5</accession>
<feature type="domain" description="DUF8212" evidence="2">
    <location>
        <begin position="257"/>
        <end position="294"/>
    </location>
</feature>
<comment type="caution">
    <text evidence="3">The sequence shown here is derived from an EMBL/GenBank/DDBJ whole genome shotgun (WGS) entry which is preliminary data.</text>
</comment>
<dbReference type="Pfam" id="PF26640">
    <property type="entry name" value="DUF8212"/>
    <property type="match status" value="1"/>
</dbReference>
<name>A0ABQ0GFJ5_9PEZI</name>
<keyword evidence="4" id="KW-1185">Reference proteome</keyword>
<organism evidence="3 4">
    <name type="scientific">Madurella fahalii</name>
    <dbReference type="NCBI Taxonomy" id="1157608"/>
    <lineage>
        <taxon>Eukaryota</taxon>
        <taxon>Fungi</taxon>
        <taxon>Dikarya</taxon>
        <taxon>Ascomycota</taxon>
        <taxon>Pezizomycotina</taxon>
        <taxon>Sordariomycetes</taxon>
        <taxon>Sordariomycetidae</taxon>
        <taxon>Sordariales</taxon>
        <taxon>Sordariales incertae sedis</taxon>
        <taxon>Madurella</taxon>
    </lineage>
</organism>
<dbReference type="InterPro" id="IPR058525">
    <property type="entry name" value="DUF8212"/>
</dbReference>
<evidence type="ECO:0000259" key="1">
    <source>
        <dbReference type="Pfam" id="PF06985"/>
    </source>
</evidence>
<evidence type="ECO:0000313" key="4">
    <source>
        <dbReference type="Proteomes" id="UP001628179"/>
    </source>
</evidence>
<evidence type="ECO:0000259" key="2">
    <source>
        <dbReference type="Pfam" id="PF26640"/>
    </source>
</evidence>